<evidence type="ECO:0000256" key="1">
    <source>
        <dbReference type="SAM" id="SignalP"/>
    </source>
</evidence>
<keyword evidence="1" id="KW-0732">Signal</keyword>
<gene>
    <name evidence="2" type="ordered locus">TERTU_2348</name>
</gene>
<evidence type="ECO:0000313" key="2">
    <source>
        <dbReference type="EMBL" id="ACR10687.1"/>
    </source>
</evidence>
<feature type="signal peptide" evidence="1">
    <location>
        <begin position="1"/>
        <end position="22"/>
    </location>
</feature>
<dbReference type="RefSeq" id="WP_015816799.1">
    <property type="nucleotide sequence ID" value="NC_012997.1"/>
</dbReference>
<keyword evidence="3" id="KW-1185">Reference proteome</keyword>
<organism evidence="2 3">
    <name type="scientific">Teredinibacter turnerae (strain ATCC 39867 / T7901)</name>
    <dbReference type="NCBI Taxonomy" id="377629"/>
    <lineage>
        <taxon>Bacteria</taxon>
        <taxon>Pseudomonadati</taxon>
        <taxon>Pseudomonadota</taxon>
        <taxon>Gammaproteobacteria</taxon>
        <taxon>Cellvibrionales</taxon>
        <taxon>Cellvibrionaceae</taxon>
        <taxon>Teredinibacter</taxon>
    </lineage>
</organism>
<dbReference type="OrthoDB" id="5740815at2"/>
<accession>C5BK91</accession>
<name>C5BK91_TERTT</name>
<dbReference type="EMBL" id="CP001614">
    <property type="protein sequence ID" value="ACR10687.1"/>
    <property type="molecule type" value="Genomic_DNA"/>
</dbReference>
<dbReference type="HOGENOM" id="CLU_911936_0_0_6"/>
<protein>
    <recommendedName>
        <fullName evidence="4">Lipoprotein</fullName>
    </recommendedName>
</protein>
<evidence type="ECO:0000313" key="3">
    <source>
        <dbReference type="Proteomes" id="UP000009080"/>
    </source>
</evidence>
<sequence>MLPKTYLIGVAFGLLAVTAESATVCDTVDNDGDPFDVGTYGACGASSSDLSGVWMIVSDYNLETSYFGMTWNESRRQRQTVQILDNQDGTITVSDCGFLGYGYEYTLSTSANELTLVGDQVVDFSLQIVNNTQLSGSVVSRASVWGTSIDVISNYAEATKLRDLTAPVVTLGDLSSEYGPVDKKKMLNNWQIACFKNTAYDIEYTYLDGSTERRVYENTDLYAAESVENGIAGDALVLFSISEPTLNEELRAEFNLAERNDVNGEADNVNIDYVADSNSHLSGIASIQDEDRALVSADIKFNFSL</sequence>
<reference evidence="2 3" key="1">
    <citation type="journal article" date="2009" name="PLoS ONE">
        <title>The complete genome of Teredinibacter turnerae T7901: an intracellular endosymbiont of marine wood-boring bivalves (shipworms).</title>
        <authorList>
            <person name="Yang J.C."/>
            <person name="Madupu R."/>
            <person name="Durkin A.S."/>
            <person name="Ekborg N.A."/>
            <person name="Pedamallu C.S."/>
            <person name="Hostetler J.B."/>
            <person name="Radune D."/>
            <person name="Toms B.S."/>
            <person name="Henrissat B."/>
            <person name="Coutinho P.M."/>
            <person name="Schwarz S."/>
            <person name="Field L."/>
            <person name="Trindade-Silva A.E."/>
            <person name="Soares C.A.G."/>
            <person name="Elshahawi S."/>
            <person name="Hanora A."/>
            <person name="Schmidt E.W."/>
            <person name="Haygood M.G."/>
            <person name="Posfai J."/>
            <person name="Benner J."/>
            <person name="Madinger C."/>
            <person name="Nove J."/>
            <person name="Anton B."/>
            <person name="Chaudhary K."/>
            <person name="Foster J."/>
            <person name="Holman A."/>
            <person name="Kumar S."/>
            <person name="Lessard P.A."/>
            <person name="Luyten Y.A."/>
            <person name="Slatko B."/>
            <person name="Wood N."/>
            <person name="Wu B."/>
            <person name="Teplitski M."/>
            <person name="Mougous J.D."/>
            <person name="Ward N."/>
            <person name="Eisen J.A."/>
            <person name="Badger J.H."/>
            <person name="Distel D.L."/>
        </authorList>
    </citation>
    <scope>NUCLEOTIDE SEQUENCE [LARGE SCALE GENOMIC DNA]</scope>
    <source>
        <strain evidence="3">ATCC 39867 / T7901</strain>
    </source>
</reference>
<proteinExistence type="predicted"/>
<dbReference type="eggNOG" id="ENOG502ZPWS">
    <property type="taxonomic scope" value="Bacteria"/>
</dbReference>
<dbReference type="PROSITE" id="PS00387">
    <property type="entry name" value="PPASE"/>
    <property type="match status" value="1"/>
</dbReference>
<dbReference type="KEGG" id="ttu:TERTU_2348"/>
<evidence type="ECO:0008006" key="4">
    <source>
        <dbReference type="Google" id="ProtNLM"/>
    </source>
</evidence>
<feature type="chain" id="PRO_5002946386" description="Lipoprotein" evidence="1">
    <location>
        <begin position="23"/>
        <end position="305"/>
    </location>
</feature>
<dbReference type="Proteomes" id="UP000009080">
    <property type="component" value="Chromosome"/>
</dbReference>
<dbReference type="AlphaFoldDB" id="C5BK91"/>